<evidence type="ECO:0000313" key="2">
    <source>
        <dbReference type="EMBL" id="SEM10555.1"/>
    </source>
</evidence>
<dbReference type="GO" id="GO:0016491">
    <property type="term" value="F:oxidoreductase activity"/>
    <property type="evidence" value="ECO:0007669"/>
    <property type="project" value="InterPro"/>
</dbReference>
<dbReference type="Proteomes" id="UP000183015">
    <property type="component" value="Unassembled WGS sequence"/>
</dbReference>
<sequence>MQQTVKLVGIGGSARPDGTAERALRAVLAEAGRLGAQVTVVSGDQLVLPLYDPREARRSPKARRLVAEVASADGIVLAGPAYHGSVSGLVKNALDHLEELRDDARPYLTDRAVGCVSVAQGRQGASSTLAALRDVVHALRGWPTPLGVAVNTAVAGFDQDGHCTDPHLRAQLALMAGQVVEFARLRSRAAEPVFRLAG</sequence>
<dbReference type="Pfam" id="PF03358">
    <property type="entry name" value="FMN_red"/>
    <property type="match status" value="1"/>
</dbReference>
<dbReference type="PANTHER" id="PTHR30543:SF21">
    <property type="entry name" value="NAD(P)H-DEPENDENT FMN REDUCTASE LOT6"/>
    <property type="match status" value="1"/>
</dbReference>
<organism evidence="2 3">
    <name type="scientific">Streptacidiphilus jiangxiensis</name>
    <dbReference type="NCBI Taxonomy" id="235985"/>
    <lineage>
        <taxon>Bacteria</taxon>
        <taxon>Bacillati</taxon>
        <taxon>Actinomycetota</taxon>
        <taxon>Actinomycetes</taxon>
        <taxon>Kitasatosporales</taxon>
        <taxon>Streptomycetaceae</taxon>
        <taxon>Streptacidiphilus</taxon>
    </lineage>
</organism>
<dbReference type="GO" id="GO:0010181">
    <property type="term" value="F:FMN binding"/>
    <property type="evidence" value="ECO:0007669"/>
    <property type="project" value="TreeGrafter"/>
</dbReference>
<accession>A0A1H7VNZ9</accession>
<dbReference type="STRING" id="235985.SAMN05414137_118145"/>
<dbReference type="Gene3D" id="3.40.50.360">
    <property type="match status" value="1"/>
</dbReference>
<dbReference type="InterPro" id="IPR005025">
    <property type="entry name" value="FMN_Rdtase-like_dom"/>
</dbReference>
<dbReference type="OrthoDB" id="9812295at2"/>
<keyword evidence="3" id="KW-1185">Reference proteome</keyword>
<dbReference type="eggNOG" id="COG0431">
    <property type="taxonomic scope" value="Bacteria"/>
</dbReference>
<dbReference type="PANTHER" id="PTHR30543">
    <property type="entry name" value="CHROMATE REDUCTASE"/>
    <property type="match status" value="1"/>
</dbReference>
<name>A0A1H7VNZ9_STRJI</name>
<dbReference type="EMBL" id="FOAZ01000018">
    <property type="protein sequence ID" value="SEM10555.1"/>
    <property type="molecule type" value="Genomic_DNA"/>
</dbReference>
<dbReference type="GO" id="GO:0005829">
    <property type="term" value="C:cytosol"/>
    <property type="evidence" value="ECO:0007669"/>
    <property type="project" value="TreeGrafter"/>
</dbReference>
<feature type="domain" description="NADPH-dependent FMN reductase-like" evidence="1">
    <location>
        <begin position="6"/>
        <end position="152"/>
    </location>
</feature>
<evidence type="ECO:0000259" key="1">
    <source>
        <dbReference type="Pfam" id="PF03358"/>
    </source>
</evidence>
<dbReference type="InterPro" id="IPR029039">
    <property type="entry name" value="Flavoprotein-like_sf"/>
</dbReference>
<dbReference type="SUPFAM" id="SSF52218">
    <property type="entry name" value="Flavoproteins"/>
    <property type="match status" value="1"/>
</dbReference>
<dbReference type="InterPro" id="IPR050712">
    <property type="entry name" value="NAD(P)H-dep_reductase"/>
</dbReference>
<dbReference type="RefSeq" id="WP_042446201.1">
    <property type="nucleotide sequence ID" value="NZ_BBPN01000010.1"/>
</dbReference>
<evidence type="ECO:0000313" key="3">
    <source>
        <dbReference type="Proteomes" id="UP000183015"/>
    </source>
</evidence>
<gene>
    <name evidence="2" type="ORF">SAMN05414137_118145</name>
</gene>
<proteinExistence type="predicted"/>
<reference evidence="3" key="1">
    <citation type="submission" date="2016-10" db="EMBL/GenBank/DDBJ databases">
        <authorList>
            <person name="Varghese N."/>
        </authorList>
    </citation>
    <scope>NUCLEOTIDE SEQUENCE [LARGE SCALE GENOMIC DNA]</scope>
    <source>
        <strain evidence="3">DSM 45096 / BCRC 16803 / CGMCC 4.1857 / CIP 109030 / JCM 12277 / KCTC 19219 / NBRC 100920 / 33214</strain>
    </source>
</reference>
<dbReference type="AlphaFoldDB" id="A0A1H7VNZ9"/>
<protein>
    <submittedName>
        <fullName evidence="2">FMN reductase</fullName>
    </submittedName>
</protein>